<evidence type="ECO:0000313" key="2">
    <source>
        <dbReference type="EMBL" id="KAK6734250.1"/>
    </source>
</evidence>
<evidence type="ECO:0000313" key="3">
    <source>
        <dbReference type="Proteomes" id="UP001303046"/>
    </source>
</evidence>
<protein>
    <submittedName>
        <fullName evidence="2">Uncharacterized protein</fullName>
    </submittedName>
</protein>
<name>A0ABR1CA04_NECAM</name>
<organism evidence="2 3">
    <name type="scientific">Necator americanus</name>
    <name type="common">Human hookworm</name>
    <dbReference type="NCBI Taxonomy" id="51031"/>
    <lineage>
        <taxon>Eukaryota</taxon>
        <taxon>Metazoa</taxon>
        <taxon>Ecdysozoa</taxon>
        <taxon>Nematoda</taxon>
        <taxon>Chromadorea</taxon>
        <taxon>Rhabditida</taxon>
        <taxon>Rhabditina</taxon>
        <taxon>Rhabditomorpha</taxon>
        <taxon>Strongyloidea</taxon>
        <taxon>Ancylostomatidae</taxon>
        <taxon>Bunostominae</taxon>
        <taxon>Necator</taxon>
    </lineage>
</organism>
<dbReference type="PANTHER" id="PTHR35182:SF1">
    <property type="entry name" value="COLD-SHOCK PROTEIN-RELATED"/>
    <property type="match status" value="1"/>
</dbReference>
<keyword evidence="1" id="KW-0472">Membrane</keyword>
<dbReference type="EMBL" id="JAVFWL010000002">
    <property type="protein sequence ID" value="KAK6734250.1"/>
    <property type="molecule type" value="Genomic_DNA"/>
</dbReference>
<keyword evidence="3" id="KW-1185">Reference proteome</keyword>
<reference evidence="2 3" key="1">
    <citation type="submission" date="2023-08" db="EMBL/GenBank/DDBJ databases">
        <title>A Necator americanus chromosomal reference genome.</title>
        <authorList>
            <person name="Ilik V."/>
            <person name="Petrzelkova K.J."/>
            <person name="Pardy F."/>
            <person name="Fuh T."/>
            <person name="Niatou-Singa F.S."/>
            <person name="Gouil Q."/>
            <person name="Baker L."/>
            <person name="Ritchie M.E."/>
            <person name="Jex A.R."/>
            <person name="Gazzola D."/>
            <person name="Li H."/>
            <person name="Toshio Fujiwara R."/>
            <person name="Zhan B."/>
            <person name="Aroian R.V."/>
            <person name="Pafco B."/>
            <person name="Schwarz E.M."/>
        </authorList>
    </citation>
    <scope>NUCLEOTIDE SEQUENCE [LARGE SCALE GENOMIC DNA]</scope>
    <source>
        <strain evidence="2 3">Aroian</strain>
        <tissue evidence="2">Whole animal</tissue>
    </source>
</reference>
<dbReference type="PANTHER" id="PTHR35182">
    <property type="entry name" value="PROTEIN CBG13762"/>
    <property type="match status" value="1"/>
</dbReference>
<comment type="caution">
    <text evidence="2">The sequence shown here is derived from an EMBL/GenBank/DDBJ whole genome shotgun (WGS) entry which is preliminary data.</text>
</comment>
<evidence type="ECO:0000256" key="1">
    <source>
        <dbReference type="SAM" id="Phobius"/>
    </source>
</evidence>
<dbReference type="Proteomes" id="UP001303046">
    <property type="component" value="Unassembled WGS sequence"/>
</dbReference>
<sequence length="186" mass="21296">MKRRCAIGRWRLAKRIQIQLFIDLGHAQLNEHKPESSAEDATCLADMILSRPKMQLLCVLIFLYFSKVSNSATMIYRVKVRERVSLDLGPNIVTWGRTRNKGNEFIKHCSAFEKNVRCAQFVDEKNVPVLPATEAHVNENGTLDIGSFRATDVGEYFSPDELERVHFNKDGTFWALPRSRISVVLE</sequence>
<gene>
    <name evidence="2" type="primary">Necator_chrII.g5598</name>
    <name evidence="2" type="ORF">RB195_017805</name>
</gene>
<proteinExistence type="predicted"/>
<keyword evidence="1" id="KW-0812">Transmembrane</keyword>
<feature type="transmembrane region" description="Helical" evidence="1">
    <location>
        <begin position="56"/>
        <end position="76"/>
    </location>
</feature>
<keyword evidence="1" id="KW-1133">Transmembrane helix</keyword>
<accession>A0ABR1CA04</accession>